<dbReference type="OrthoDB" id="2997227at2759"/>
<dbReference type="Proteomes" id="UP000001194">
    <property type="component" value="Unassembled WGS sequence"/>
</dbReference>
<evidence type="ECO:0000256" key="1">
    <source>
        <dbReference type="SAM" id="MobiDB-lite"/>
    </source>
</evidence>
<feature type="compositionally biased region" description="Basic and acidic residues" evidence="1">
    <location>
        <begin position="423"/>
        <end position="436"/>
    </location>
</feature>
<accession>B0DZD4</accession>
<dbReference type="SUPFAM" id="SSF52058">
    <property type="entry name" value="L domain-like"/>
    <property type="match status" value="1"/>
</dbReference>
<proteinExistence type="predicted"/>
<evidence type="ECO:0000313" key="3">
    <source>
        <dbReference type="Proteomes" id="UP000001194"/>
    </source>
</evidence>
<reference evidence="2 3" key="1">
    <citation type="journal article" date="2008" name="Nature">
        <title>The genome of Laccaria bicolor provides insights into mycorrhizal symbiosis.</title>
        <authorList>
            <person name="Martin F."/>
            <person name="Aerts A."/>
            <person name="Ahren D."/>
            <person name="Brun A."/>
            <person name="Danchin E.G.J."/>
            <person name="Duchaussoy F."/>
            <person name="Gibon J."/>
            <person name="Kohler A."/>
            <person name="Lindquist E."/>
            <person name="Pereda V."/>
            <person name="Salamov A."/>
            <person name="Shapiro H.J."/>
            <person name="Wuyts J."/>
            <person name="Blaudez D."/>
            <person name="Buee M."/>
            <person name="Brokstein P."/>
            <person name="Canbaeck B."/>
            <person name="Cohen D."/>
            <person name="Courty P.E."/>
            <person name="Coutinho P.M."/>
            <person name="Delaruelle C."/>
            <person name="Detter J.C."/>
            <person name="Deveau A."/>
            <person name="DiFazio S."/>
            <person name="Duplessis S."/>
            <person name="Fraissinet-Tachet L."/>
            <person name="Lucic E."/>
            <person name="Frey-Klett P."/>
            <person name="Fourrey C."/>
            <person name="Feussner I."/>
            <person name="Gay G."/>
            <person name="Grimwood J."/>
            <person name="Hoegger P.J."/>
            <person name="Jain P."/>
            <person name="Kilaru S."/>
            <person name="Labbe J."/>
            <person name="Lin Y.C."/>
            <person name="Legue V."/>
            <person name="Le Tacon F."/>
            <person name="Marmeisse R."/>
            <person name="Melayah D."/>
            <person name="Montanini B."/>
            <person name="Muratet M."/>
            <person name="Nehls U."/>
            <person name="Niculita-Hirzel H."/>
            <person name="Oudot-Le Secq M.P."/>
            <person name="Peter M."/>
            <person name="Quesneville H."/>
            <person name="Rajashekar B."/>
            <person name="Reich M."/>
            <person name="Rouhier N."/>
            <person name="Schmutz J."/>
            <person name="Yin T."/>
            <person name="Chalot M."/>
            <person name="Henrissat B."/>
            <person name="Kuees U."/>
            <person name="Lucas S."/>
            <person name="Van de Peer Y."/>
            <person name="Podila G.K."/>
            <person name="Polle A."/>
            <person name="Pukkila P.J."/>
            <person name="Richardson P.M."/>
            <person name="Rouze P."/>
            <person name="Sanders I.R."/>
            <person name="Stajich J.E."/>
            <person name="Tunlid A."/>
            <person name="Tuskan G."/>
            <person name="Grigoriev I.V."/>
        </authorList>
    </citation>
    <scope>NUCLEOTIDE SEQUENCE [LARGE SCALE GENOMIC DNA]</scope>
    <source>
        <strain evidence="3">S238N-H82 / ATCC MYA-4686</strain>
    </source>
</reference>
<protein>
    <submittedName>
        <fullName evidence="2">Predicted protein</fullName>
    </submittedName>
</protein>
<evidence type="ECO:0000313" key="2">
    <source>
        <dbReference type="EMBL" id="EDR00100.1"/>
    </source>
</evidence>
<dbReference type="GeneID" id="6084940"/>
<dbReference type="KEGG" id="lbc:LACBIDRAFT_295851"/>
<sequence>MSFHPSPDIKISLTPMDDMELVDTVPLKIPDSLSPYESLGASNWKTLTSFVPLLQVLPALSVQQNEYVLNGVVTKESWNQLQSFAKVVEEFYLSDAEGDPQPRVASLTYLRLAQFQGSVPLFPSLRRLQIVNATASLSHSFLLLSPSLDYLEISGFPPSHAHLIGSFLTTLSDEEGLSLKSLVLGPSLLDSVSLRSIYRFKDLLSLKLNGAASHWDSQLLGSIGTLPKLLELVVDGDDAEYHADHSPLPHDNVNDTKVGEGSPVLGSFNSPPTQAYSDFVHRCIPDFGSGSQPFPNPVSPHQKNVEYDFDGFVGISPGDSRLETQYTIRAAKPLQSTTAAIPGSPSTCSSALPKLSNLGIAGFKTLRTLSVTGSSSLIHEILSRIASLDLDAVTLVIHLSQAEQTVPQPSTGSRKKGKLSSKRCSEQPRSDPPDDRLLALSSRIASQWANCIRVVDMKPFRSQPLSLFSGPTNAISSLTPCEVLEVLDFRGWSFGPSLNNTMSDLTHSWPKLTSLYLPADHITIPTLRILALSCPLLNILEANISLDDIPPIDSTKGYTLSHPLKVLSAGDSGTTIPNSRVLLLVARHLNILFPYVEVTTHENNAEQWLQIGEFVEVFQAVRKDDADRVA</sequence>
<gene>
    <name evidence="2" type="ORF">LACBIDRAFT_295851</name>
</gene>
<organism evidence="3">
    <name type="scientific">Laccaria bicolor (strain S238N-H82 / ATCC MYA-4686)</name>
    <name type="common">Bicoloured deceiver</name>
    <name type="synonym">Laccaria laccata var. bicolor</name>
    <dbReference type="NCBI Taxonomy" id="486041"/>
    <lineage>
        <taxon>Eukaryota</taxon>
        <taxon>Fungi</taxon>
        <taxon>Dikarya</taxon>
        <taxon>Basidiomycota</taxon>
        <taxon>Agaricomycotina</taxon>
        <taxon>Agaricomycetes</taxon>
        <taxon>Agaricomycetidae</taxon>
        <taxon>Agaricales</taxon>
        <taxon>Agaricineae</taxon>
        <taxon>Hydnangiaceae</taxon>
        <taxon>Laccaria</taxon>
    </lineage>
</organism>
<dbReference type="EMBL" id="DS547154">
    <property type="protein sequence ID" value="EDR00100.1"/>
    <property type="molecule type" value="Genomic_DNA"/>
</dbReference>
<dbReference type="InParanoid" id="B0DZD4"/>
<dbReference type="HOGENOM" id="CLU_434159_0_0_1"/>
<dbReference type="AlphaFoldDB" id="B0DZD4"/>
<feature type="region of interest" description="Disordered" evidence="1">
    <location>
        <begin position="404"/>
        <end position="436"/>
    </location>
</feature>
<name>B0DZD4_LACBS</name>
<dbReference type="RefSeq" id="XP_001889306.1">
    <property type="nucleotide sequence ID" value="XM_001889271.1"/>
</dbReference>
<keyword evidence="3" id="KW-1185">Reference proteome</keyword>